<name>A0A4U9UQ24_9SPHI</name>
<dbReference type="Proteomes" id="UP000308196">
    <property type="component" value="Chromosome"/>
</dbReference>
<dbReference type="KEGG" id="stha:NCTC11429_00866"/>
<accession>A0A4U9UQ24</accession>
<organism evidence="1 2">
    <name type="scientific">Sphingobacterium thalpophilum</name>
    <dbReference type="NCBI Taxonomy" id="259"/>
    <lineage>
        <taxon>Bacteria</taxon>
        <taxon>Pseudomonadati</taxon>
        <taxon>Bacteroidota</taxon>
        <taxon>Sphingobacteriia</taxon>
        <taxon>Sphingobacteriales</taxon>
        <taxon>Sphingobacteriaceae</taxon>
        <taxon>Sphingobacterium</taxon>
    </lineage>
</organism>
<proteinExistence type="predicted"/>
<reference evidence="1 2" key="1">
    <citation type="submission" date="2019-05" db="EMBL/GenBank/DDBJ databases">
        <authorList>
            <consortium name="Pathogen Informatics"/>
        </authorList>
    </citation>
    <scope>NUCLEOTIDE SEQUENCE [LARGE SCALE GENOMIC DNA]</scope>
    <source>
        <strain evidence="1 2">NCTC11429</strain>
    </source>
</reference>
<protein>
    <submittedName>
        <fullName evidence="1">Uncharacterized protein</fullName>
    </submittedName>
</protein>
<dbReference type="STRING" id="1123265.GCA_000686625_02885"/>
<gene>
    <name evidence="1" type="ORF">NCTC11429_00866</name>
</gene>
<dbReference type="EMBL" id="LR590484">
    <property type="protein sequence ID" value="VTR31681.1"/>
    <property type="molecule type" value="Genomic_DNA"/>
</dbReference>
<evidence type="ECO:0000313" key="1">
    <source>
        <dbReference type="EMBL" id="VTR31681.1"/>
    </source>
</evidence>
<sequence>MTLDKKPCNRKQQQQRALTAKIAHNEHLFVKNSDYQGD</sequence>
<dbReference type="AlphaFoldDB" id="A0A4U9UQ24"/>
<evidence type="ECO:0000313" key="2">
    <source>
        <dbReference type="Proteomes" id="UP000308196"/>
    </source>
</evidence>